<evidence type="ECO:0000256" key="1">
    <source>
        <dbReference type="SAM" id="MobiDB-lite"/>
    </source>
</evidence>
<dbReference type="OrthoDB" id="1225832at2759"/>
<feature type="compositionally biased region" description="Polar residues" evidence="1">
    <location>
        <begin position="126"/>
        <end position="149"/>
    </location>
</feature>
<feature type="region of interest" description="Disordered" evidence="1">
    <location>
        <begin position="93"/>
        <end position="203"/>
    </location>
</feature>
<dbReference type="AlphaFoldDB" id="A0A2P5CWV9"/>
<evidence type="ECO:0000313" key="2">
    <source>
        <dbReference type="EMBL" id="PON65530.1"/>
    </source>
</evidence>
<protein>
    <submittedName>
        <fullName evidence="2">Uncharacterized protein</fullName>
    </submittedName>
</protein>
<dbReference type="PANTHER" id="PTHR34190">
    <property type="entry name" value="EXPRESSED PROTEIN"/>
    <property type="match status" value="1"/>
</dbReference>
<evidence type="ECO:0000313" key="3">
    <source>
        <dbReference type="Proteomes" id="UP000237000"/>
    </source>
</evidence>
<proteinExistence type="predicted"/>
<feature type="compositionally biased region" description="Low complexity" evidence="1">
    <location>
        <begin position="93"/>
        <end position="112"/>
    </location>
</feature>
<dbReference type="STRING" id="63057.A0A2P5CWV9"/>
<organism evidence="2 3">
    <name type="scientific">Trema orientale</name>
    <name type="common">Charcoal tree</name>
    <name type="synonym">Celtis orientalis</name>
    <dbReference type="NCBI Taxonomy" id="63057"/>
    <lineage>
        <taxon>Eukaryota</taxon>
        <taxon>Viridiplantae</taxon>
        <taxon>Streptophyta</taxon>
        <taxon>Embryophyta</taxon>
        <taxon>Tracheophyta</taxon>
        <taxon>Spermatophyta</taxon>
        <taxon>Magnoliopsida</taxon>
        <taxon>eudicotyledons</taxon>
        <taxon>Gunneridae</taxon>
        <taxon>Pentapetalae</taxon>
        <taxon>rosids</taxon>
        <taxon>fabids</taxon>
        <taxon>Rosales</taxon>
        <taxon>Cannabaceae</taxon>
        <taxon>Trema</taxon>
    </lineage>
</organism>
<sequence length="203" mass="22382">MGDGAIPSNSSNPLLSRLDRLDFIMKYMERKTKFEGSESSDNISAFSGGELIRRSGCMPMDMALKETHLKGSLIDRVASLESRLFQLCLDMESSSTSRTSSSGTCSQTSGDSSSHRSRGESSSSSLPTFNINPNYGSSRISQLHVMSTTHEIEEKSDREEQNPPSTPPKQKLKKKNKPKKDGKSCKSEKKRTPPSWPLKLLGC</sequence>
<keyword evidence="3" id="KW-1185">Reference proteome</keyword>
<feature type="compositionally biased region" description="Basic and acidic residues" evidence="1">
    <location>
        <begin position="179"/>
        <end position="191"/>
    </location>
</feature>
<reference evidence="3" key="1">
    <citation type="submission" date="2016-06" db="EMBL/GenBank/DDBJ databases">
        <title>Parallel loss of symbiosis genes in relatives of nitrogen-fixing non-legume Parasponia.</title>
        <authorList>
            <person name="Van Velzen R."/>
            <person name="Holmer R."/>
            <person name="Bu F."/>
            <person name="Rutten L."/>
            <person name="Van Zeijl A."/>
            <person name="Liu W."/>
            <person name="Santuari L."/>
            <person name="Cao Q."/>
            <person name="Sharma T."/>
            <person name="Shen D."/>
            <person name="Roswanjaya Y."/>
            <person name="Wardhani T."/>
            <person name="Kalhor M.S."/>
            <person name="Jansen J."/>
            <person name="Van den Hoogen J."/>
            <person name="Gungor B."/>
            <person name="Hartog M."/>
            <person name="Hontelez J."/>
            <person name="Verver J."/>
            <person name="Yang W.-C."/>
            <person name="Schijlen E."/>
            <person name="Repin R."/>
            <person name="Schilthuizen M."/>
            <person name="Schranz E."/>
            <person name="Heidstra R."/>
            <person name="Miyata K."/>
            <person name="Fedorova E."/>
            <person name="Kohlen W."/>
            <person name="Bisseling T."/>
            <person name="Smit S."/>
            <person name="Geurts R."/>
        </authorList>
    </citation>
    <scope>NUCLEOTIDE SEQUENCE [LARGE SCALE GENOMIC DNA]</scope>
    <source>
        <strain evidence="3">cv. RG33-2</strain>
    </source>
</reference>
<dbReference type="InParanoid" id="A0A2P5CWV9"/>
<dbReference type="Proteomes" id="UP000237000">
    <property type="component" value="Unassembled WGS sequence"/>
</dbReference>
<dbReference type="PANTHER" id="PTHR34190:SF3">
    <property type="entry name" value="MICROSPORE-SPECIFIC PROMOTER 2"/>
    <property type="match status" value="1"/>
</dbReference>
<name>A0A2P5CWV9_TREOI</name>
<dbReference type="EMBL" id="JXTC01000319">
    <property type="protein sequence ID" value="PON65530.1"/>
    <property type="molecule type" value="Genomic_DNA"/>
</dbReference>
<accession>A0A2P5CWV9</accession>
<gene>
    <name evidence="2" type="ORF">TorRG33x02_270620</name>
</gene>
<comment type="caution">
    <text evidence="2">The sequence shown here is derived from an EMBL/GenBank/DDBJ whole genome shotgun (WGS) entry which is preliminary data.</text>
</comment>
<feature type="compositionally biased region" description="Basic and acidic residues" evidence="1">
    <location>
        <begin position="150"/>
        <end position="161"/>
    </location>
</feature>